<name>A0A2P2QM39_RHIMU</name>
<dbReference type="EMBL" id="GGEC01087606">
    <property type="protein sequence ID" value="MBX68090.1"/>
    <property type="molecule type" value="Transcribed_RNA"/>
</dbReference>
<organism evidence="1">
    <name type="scientific">Rhizophora mucronata</name>
    <name type="common">Asiatic mangrove</name>
    <dbReference type="NCBI Taxonomy" id="61149"/>
    <lineage>
        <taxon>Eukaryota</taxon>
        <taxon>Viridiplantae</taxon>
        <taxon>Streptophyta</taxon>
        <taxon>Embryophyta</taxon>
        <taxon>Tracheophyta</taxon>
        <taxon>Spermatophyta</taxon>
        <taxon>Magnoliopsida</taxon>
        <taxon>eudicotyledons</taxon>
        <taxon>Gunneridae</taxon>
        <taxon>Pentapetalae</taxon>
        <taxon>rosids</taxon>
        <taxon>fabids</taxon>
        <taxon>Malpighiales</taxon>
        <taxon>Rhizophoraceae</taxon>
        <taxon>Rhizophora</taxon>
    </lineage>
</organism>
<evidence type="ECO:0000313" key="1">
    <source>
        <dbReference type="EMBL" id="MBX68090.1"/>
    </source>
</evidence>
<dbReference type="AlphaFoldDB" id="A0A2P2QM39"/>
<protein>
    <submittedName>
        <fullName evidence="1">Uncharacterized protein MANES_15G013600</fullName>
    </submittedName>
</protein>
<reference evidence="1" key="1">
    <citation type="submission" date="2018-02" db="EMBL/GenBank/DDBJ databases">
        <title>Rhizophora mucronata_Transcriptome.</title>
        <authorList>
            <person name="Meera S.P."/>
            <person name="Sreeshan A."/>
            <person name="Augustine A."/>
        </authorList>
    </citation>
    <scope>NUCLEOTIDE SEQUENCE</scope>
    <source>
        <tissue evidence="1">Leaf</tissue>
    </source>
</reference>
<sequence length="101" mass="11645">MASDANCKRAFLRHQSASFTFPTAAAYTGRLGGKWRQWKCRRRKKKFACNLQLFHSKTLDQKTIFDSFSPKLCGDWLYFLYFLSSPKGGEGGMEILMYVCP</sequence>
<proteinExistence type="predicted"/>
<accession>A0A2P2QM39</accession>